<comment type="caution">
    <text evidence="2">The sequence shown here is derived from an EMBL/GenBank/DDBJ whole genome shotgun (WGS) entry which is preliminary data.</text>
</comment>
<dbReference type="AlphaFoldDB" id="A0A7W8J6C5"/>
<organism evidence="2 3">
    <name type="scientific">Tunturiibacter lichenicola</name>
    <dbReference type="NCBI Taxonomy" id="2051959"/>
    <lineage>
        <taxon>Bacteria</taxon>
        <taxon>Pseudomonadati</taxon>
        <taxon>Acidobacteriota</taxon>
        <taxon>Terriglobia</taxon>
        <taxon>Terriglobales</taxon>
        <taxon>Acidobacteriaceae</taxon>
        <taxon>Tunturiibacter</taxon>
    </lineage>
</organism>
<protein>
    <submittedName>
        <fullName evidence="2">Uncharacterized protein</fullName>
    </submittedName>
</protein>
<evidence type="ECO:0000256" key="1">
    <source>
        <dbReference type="SAM" id="MobiDB-lite"/>
    </source>
</evidence>
<feature type="compositionally biased region" description="Basic and acidic residues" evidence="1">
    <location>
        <begin position="1"/>
        <end position="28"/>
    </location>
</feature>
<proteinExistence type="predicted"/>
<dbReference type="Proteomes" id="UP000569092">
    <property type="component" value="Unassembled WGS sequence"/>
</dbReference>
<gene>
    <name evidence="2" type="ORF">HDF10_000301</name>
</gene>
<reference evidence="2 3" key="1">
    <citation type="submission" date="2020-08" db="EMBL/GenBank/DDBJ databases">
        <title>Genomic Encyclopedia of Type Strains, Phase IV (KMG-V): Genome sequencing to study the core and pangenomes of soil and plant-associated prokaryotes.</title>
        <authorList>
            <person name="Whitman W."/>
        </authorList>
    </citation>
    <scope>NUCLEOTIDE SEQUENCE [LARGE SCALE GENOMIC DNA]</scope>
    <source>
        <strain evidence="2 3">M8US30</strain>
    </source>
</reference>
<dbReference type="EMBL" id="JACHDZ010000001">
    <property type="protein sequence ID" value="MBB5342351.1"/>
    <property type="molecule type" value="Genomic_DNA"/>
</dbReference>
<name>A0A7W8J6C5_9BACT</name>
<accession>A0A7W8J6C5</accession>
<sequence>MSRDQRGTDAEVNKDAAKHYKGWQDLRKQATRKA</sequence>
<evidence type="ECO:0000313" key="3">
    <source>
        <dbReference type="Proteomes" id="UP000569092"/>
    </source>
</evidence>
<feature type="region of interest" description="Disordered" evidence="1">
    <location>
        <begin position="1"/>
        <end position="34"/>
    </location>
</feature>
<evidence type="ECO:0000313" key="2">
    <source>
        <dbReference type="EMBL" id="MBB5342351.1"/>
    </source>
</evidence>